<feature type="compositionally biased region" description="Polar residues" evidence="3">
    <location>
        <begin position="147"/>
        <end position="181"/>
    </location>
</feature>
<dbReference type="Pfam" id="PF00385">
    <property type="entry name" value="Chromo"/>
    <property type="match status" value="1"/>
</dbReference>
<keyword evidence="5" id="KW-1185">Reference proteome</keyword>
<dbReference type="PROSITE" id="PS50013">
    <property type="entry name" value="CHROMO_2"/>
    <property type="match status" value="1"/>
</dbReference>
<proteinExistence type="predicted"/>
<dbReference type="SMART" id="SM00298">
    <property type="entry name" value="CHROMO"/>
    <property type="match status" value="1"/>
</dbReference>
<feature type="compositionally biased region" description="Low complexity" evidence="3">
    <location>
        <begin position="286"/>
        <end position="303"/>
    </location>
</feature>
<reference evidence="6" key="1">
    <citation type="submission" date="2022-11" db="UniProtKB">
        <authorList>
            <consortium name="WormBaseParasite"/>
        </authorList>
    </citation>
    <scope>IDENTIFICATION</scope>
</reference>
<evidence type="ECO:0000259" key="4">
    <source>
        <dbReference type="PROSITE" id="PS50013"/>
    </source>
</evidence>
<feature type="region of interest" description="Disordered" evidence="3">
    <location>
        <begin position="80"/>
        <end position="203"/>
    </location>
</feature>
<name>A0A914QU46_9BILA</name>
<dbReference type="WBParaSite" id="PDA_v2.g7477.t1">
    <property type="protein sequence ID" value="PDA_v2.g7477.t1"/>
    <property type="gene ID" value="PDA_v2.g7477"/>
</dbReference>
<evidence type="ECO:0000256" key="3">
    <source>
        <dbReference type="SAM" id="MobiDB-lite"/>
    </source>
</evidence>
<dbReference type="Proteomes" id="UP000887578">
    <property type="component" value="Unplaced"/>
</dbReference>
<dbReference type="CDD" id="cd00024">
    <property type="entry name" value="CD_CSD"/>
    <property type="match status" value="1"/>
</dbReference>
<organism evidence="5 6">
    <name type="scientific">Panagrolaimus davidi</name>
    <dbReference type="NCBI Taxonomy" id="227884"/>
    <lineage>
        <taxon>Eukaryota</taxon>
        <taxon>Metazoa</taxon>
        <taxon>Ecdysozoa</taxon>
        <taxon>Nematoda</taxon>
        <taxon>Chromadorea</taxon>
        <taxon>Rhabditida</taxon>
        <taxon>Tylenchina</taxon>
        <taxon>Panagrolaimomorpha</taxon>
        <taxon>Panagrolaimoidea</taxon>
        <taxon>Panagrolaimidae</taxon>
        <taxon>Panagrolaimus</taxon>
    </lineage>
</organism>
<dbReference type="InterPro" id="IPR016197">
    <property type="entry name" value="Chromo-like_dom_sf"/>
</dbReference>
<evidence type="ECO:0000313" key="5">
    <source>
        <dbReference type="Proteomes" id="UP000887578"/>
    </source>
</evidence>
<dbReference type="SUPFAM" id="SSF54160">
    <property type="entry name" value="Chromo domain-like"/>
    <property type="match status" value="1"/>
</dbReference>
<accession>A0A914QU46</accession>
<dbReference type="InterPro" id="IPR023779">
    <property type="entry name" value="Chromodomain_CS"/>
</dbReference>
<sequence length="694" mass="76244">MSLPKVIQSDSESSDSNESESSTELSEEEFEVEKLVGKRIEKGVLKYKVRWVGYDATDDTWENVDNLNCPAKIAEYERELEQKKATKRASRSRTASRSSQYMDTSNENVTPKLSNAAKRLKSTTPSGTVKAENVPSPSSSKKIPKETATSKTAPSKASINVSGKSTPFLRSSSHSKNLPSTSKKKTGTLFDKNPSGARAGMTSGQREFYKSSADFAFIFPDNPDSLFNNLVNKLEPSANDNTPTPSTLVKISETLSKNPPILNDEITVLAGSILSNITPSSSIKIVNPNNTPTTSKSNKTVNNDASTTDKRSPKSKTGAKATSKSPADRTKIVTPLPPSRTATPIVPSPTTAADEATATTSVPIASTSSIISPQSINPAAAASEEETLNVRNKSITMEKITASAAAPVTKNKSAKKENDDLRNRLWNMATTNSNEASIGIVEGRPLNIAESAADTMNQPVIPIIPADHQCFGNSPTILEFAKRAVIHNVNNQKMEKVFSKTWKMRCTECTEKYTVNDSTVEFGYCILTVGSSASHFMIKLNKCDNELFLIDSDKFKSTCPKSYGFFVCITREFFDTLGDLDLAIEEQKDVVKKCFNNSLLKPYKENGTVDFSILQTCPSEIMKAVREIGRLFFLELQLAIGRYMCTVVDISELYKFVMDFYEKREKLYAIVRKEAVENIYETLFMSLISESAES</sequence>
<comment type="subcellular location">
    <subcellularLocation>
        <location evidence="1">Nucleus</location>
    </subcellularLocation>
</comment>
<feature type="region of interest" description="Disordered" evidence="3">
    <location>
        <begin position="280"/>
        <end position="354"/>
    </location>
</feature>
<dbReference type="InterPro" id="IPR000953">
    <property type="entry name" value="Chromo/chromo_shadow_dom"/>
</dbReference>
<dbReference type="PANTHER" id="PTHR22812">
    <property type="entry name" value="CHROMOBOX PROTEIN"/>
    <property type="match status" value="1"/>
</dbReference>
<feature type="domain" description="Chromo" evidence="4">
    <location>
        <begin position="30"/>
        <end position="88"/>
    </location>
</feature>
<protein>
    <submittedName>
        <fullName evidence="6">Chromo domain-containing protein</fullName>
    </submittedName>
</protein>
<dbReference type="InterPro" id="IPR023780">
    <property type="entry name" value="Chromo_domain"/>
</dbReference>
<evidence type="ECO:0000313" key="6">
    <source>
        <dbReference type="WBParaSite" id="PDA_v2.g7477.t1"/>
    </source>
</evidence>
<dbReference type="GO" id="GO:0005634">
    <property type="term" value="C:nucleus"/>
    <property type="evidence" value="ECO:0007669"/>
    <property type="project" value="UniProtKB-SubCell"/>
</dbReference>
<dbReference type="AlphaFoldDB" id="A0A914QU46"/>
<feature type="compositionally biased region" description="Low complexity" evidence="3">
    <location>
        <begin position="315"/>
        <end position="325"/>
    </location>
</feature>
<evidence type="ECO:0000256" key="2">
    <source>
        <dbReference type="ARBA" id="ARBA00023242"/>
    </source>
</evidence>
<dbReference type="PROSITE" id="PS00598">
    <property type="entry name" value="CHROMO_1"/>
    <property type="match status" value="1"/>
</dbReference>
<dbReference type="Gene3D" id="2.40.50.40">
    <property type="match status" value="1"/>
</dbReference>
<keyword evidence="2" id="KW-0539">Nucleus</keyword>
<evidence type="ECO:0000256" key="1">
    <source>
        <dbReference type="ARBA" id="ARBA00004123"/>
    </source>
</evidence>
<dbReference type="InterPro" id="IPR051219">
    <property type="entry name" value="Heterochromatin_chromo-domain"/>
</dbReference>
<feature type="region of interest" description="Disordered" evidence="3">
    <location>
        <begin position="1"/>
        <end position="32"/>
    </location>
</feature>
<feature type="compositionally biased region" description="Polar residues" evidence="3">
    <location>
        <begin position="100"/>
        <end position="113"/>
    </location>
</feature>